<organism evidence="1">
    <name type="scientific">Cacopsylla melanoneura</name>
    <dbReference type="NCBI Taxonomy" id="428564"/>
    <lineage>
        <taxon>Eukaryota</taxon>
        <taxon>Metazoa</taxon>
        <taxon>Ecdysozoa</taxon>
        <taxon>Arthropoda</taxon>
        <taxon>Hexapoda</taxon>
        <taxon>Insecta</taxon>
        <taxon>Pterygota</taxon>
        <taxon>Neoptera</taxon>
        <taxon>Paraneoptera</taxon>
        <taxon>Hemiptera</taxon>
        <taxon>Sternorrhyncha</taxon>
        <taxon>Psylloidea</taxon>
        <taxon>Psyllidae</taxon>
        <taxon>Psyllinae</taxon>
        <taxon>Cacopsylla</taxon>
    </lineage>
</organism>
<protein>
    <submittedName>
        <fullName evidence="1">Uncharacterized protein</fullName>
    </submittedName>
</protein>
<evidence type="ECO:0000313" key="1">
    <source>
        <dbReference type="EMBL" id="CAG6680025.1"/>
    </source>
</evidence>
<dbReference type="AlphaFoldDB" id="A0A8D8T5F3"/>
<dbReference type="EMBL" id="HBUF01250832">
    <property type="protein sequence ID" value="CAG6680025.1"/>
    <property type="molecule type" value="Transcribed_RNA"/>
</dbReference>
<sequence length="107" mass="11831">MKLFVFAFDVTHTAIWANFFPLSGYSYRLESGSGGNLGTEWDNKNPPVELYAKIPFEWPNDAESSVCTSPALVTFGLQTDPLELYGVSSFHTMYVTGLTCSYTGNNV</sequence>
<dbReference type="EMBL" id="HBUF01250833">
    <property type="protein sequence ID" value="CAG6680029.1"/>
    <property type="molecule type" value="Transcribed_RNA"/>
</dbReference>
<proteinExistence type="predicted"/>
<reference evidence="1" key="1">
    <citation type="submission" date="2021-05" db="EMBL/GenBank/DDBJ databases">
        <authorList>
            <person name="Alioto T."/>
            <person name="Alioto T."/>
            <person name="Gomez Garrido J."/>
        </authorList>
    </citation>
    <scope>NUCLEOTIDE SEQUENCE</scope>
</reference>
<name>A0A8D8T5F3_9HEMI</name>
<accession>A0A8D8T5F3</accession>